<reference evidence="1" key="2">
    <citation type="submission" date="2024-10" db="UniProtKB">
        <authorList>
            <consortium name="EnsemblProtists"/>
        </authorList>
    </citation>
    <scope>IDENTIFICATION</scope>
</reference>
<dbReference type="GeneID" id="17251602"/>
<reference evidence="2" key="1">
    <citation type="journal article" date="2013" name="Nature">
        <title>Pan genome of the phytoplankton Emiliania underpins its global distribution.</title>
        <authorList>
            <person name="Read B.A."/>
            <person name="Kegel J."/>
            <person name="Klute M.J."/>
            <person name="Kuo A."/>
            <person name="Lefebvre S.C."/>
            <person name="Maumus F."/>
            <person name="Mayer C."/>
            <person name="Miller J."/>
            <person name="Monier A."/>
            <person name="Salamov A."/>
            <person name="Young J."/>
            <person name="Aguilar M."/>
            <person name="Claverie J.M."/>
            <person name="Frickenhaus S."/>
            <person name="Gonzalez K."/>
            <person name="Herman E.K."/>
            <person name="Lin Y.C."/>
            <person name="Napier J."/>
            <person name="Ogata H."/>
            <person name="Sarno A.F."/>
            <person name="Shmutz J."/>
            <person name="Schroeder D."/>
            <person name="de Vargas C."/>
            <person name="Verret F."/>
            <person name="von Dassow P."/>
            <person name="Valentin K."/>
            <person name="Van de Peer Y."/>
            <person name="Wheeler G."/>
            <person name="Dacks J.B."/>
            <person name="Delwiche C.F."/>
            <person name="Dyhrman S.T."/>
            <person name="Glockner G."/>
            <person name="John U."/>
            <person name="Richards T."/>
            <person name="Worden A.Z."/>
            <person name="Zhang X."/>
            <person name="Grigoriev I.V."/>
            <person name="Allen A.E."/>
            <person name="Bidle K."/>
            <person name="Borodovsky M."/>
            <person name="Bowler C."/>
            <person name="Brownlee C."/>
            <person name="Cock J.M."/>
            <person name="Elias M."/>
            <person name="Gladyshev V.N."/>
            <person name="Groth M."/>
            <person name="Guda C."/>
            <person name="Hadaegh A."/>
            <person name="Iglesias-Rodriguez M.D."/>
            <person name="Jenkins J."/>
            <person name="Jones B.M."/>
            <person name="Lawson T."/>
            <person name="Leese F."/>
            <person name="Lindquist E."/>
            <person name="Lobanov A."/>
            <person name="Lomsadze A."/>
            <person name="Malik S.B."/>
            <person name="Marsh M.E."/>
            <person name="Mackinder L."/>
            <person name="Mock T."/>
            <person name="Mueller-Roeber B."/>
            <person name="Pagarete A."/>
            <person name="Parker M."/>
            <person name="Probert I."/>
            <person name="Quesneville H."/>
            <person name="Raines C."/>
            <person name="Rensing S.A."/>
            <person name="Riano-Pachon D.M."/>
            <person name="Richier S."/>
            <person name="Rokitta S."/>
            <person name="Shiraiwa Y."/>
            <person name="Soanes D.M."/>
            <person name="van der Giezen M."/>
            <person name="Wahlund T.M."/>
            <person name="Williams B."/>
            <person name="Wilson W."/>
            <person name="Wolfe G."/>
            <person name="Wurch L.L."/>
        </authorList>
    </citation>
    <scope>NUCLEOTIDE SEQUENCE</scope>
</reference>
<keyword evidence="2" id="KW-1185">Reference proteome</keyword>
<evidence type="ECO:0000313" key="1">
    <source>
        <dbReference type="EnsemblProtists" id="EOD05255"/>
    </source>
</evidence>
<dbReference type="RefSeq" id="XP_005757684.1">
    <property type="nucleotide sequence ID" value="XM_005757627.1"/>
</dbReference>
<organism evidence="1 2">
    <name type="scientific">Emiliania huxleyi (strain CCMP1516)</name>
    <dbReference type="NCBI Taxonomy" id="280463"/>
    <lineage>
        <taxon>Eukaryota</taxon>
        <taxon>Haptista</taxon>
        <taxon>Haptophyta</taxon>
        <taxon>Prymnesiophyceae</taxon>
        <taxon>Isochrysidales</taxon>
        <taxon>Noelaerhabdaceae</taxon>
        <taxon>Emiliania</taxon>
    </lineage>
</organism>
<dbReference type="PaxDb" id="2903-EOD05255"/>
<dbReference type="HOGENOM" id="CLU_2946494_0_0_1"/>
<name>A0A0D3I1X0_EMIH1</name>
<accession>A0A0D3I1X0</accession>
<sequence>MSESDRASFAAYDVEFVVETSLGARTFEMFVIDCREELLQWYSRQGYMPRADSPRSSALQ</sequence>
<protein>
    <submittedName>
        <fullName evidence="1">Uncharacterized protein</fullName>
    </submittedName>
</protein>
<dbReference type="KEGG" id="ehx:EMIHUDRAFT_198875"/>
<evidence type="ECO:0000313" key="2">
    <source>
        <dbReference type="Proteomes" id="UP000013827"/>
    </source>
</evidence>
<proteinExistence type="predicted"/>
<dbReference type="AlphaFoldDB" id="A0A0D3I1X0"/>
<dbReference type="Proteomes" id="UP000013827">
    <property type="component" value="Unassembled WGS sequence"/>
</dbReference>
<dbReference type="EnsemblProtists" id="EOD05255">
    <property type="protein sequence ID" value="EOD05255"/>
    <property type="gene ID" value="EMIHUDRAFT_198875"/>
</dbReference>